<dbReference type="HAMAP" id="MF_01080">
    <property type="entry name" value="TruB_bact"/>
    <property type="match status" value="1"/>
</dbReference>
<dbReference type="Gene3D" id="2.30.130.10">
    <property type="entry name" value="PUA domain"/>
    <property type="match status" value="1"/>
</dbReference>
<dbReference type="InterPro" id="IPR032819">
    <property type="entry name" value="TruB_C"/>
</dbReference>
<dbReference type="InterPro" id="IPR002501">
    <property type="entry name" value="PsdUridine_synth_N"/>
</dbReference>
<dbReference type="OrthoDB" id="9802309at2"/>
<dbReference type="EC" id="5.4.99.25" evidence="5"/>
<accession>A0A2I2KTW8</accession>
<feature type="active site" description="Nucleophile" evidence="5">
    <location>
        <position position="50"/>
    </location>
</feature>
<dbReference type="CDD" id="cd02573">
    <property type="entry name" value="PseudoU_synth_EcTruB"/>
    <property type="match status" value="1"/>
</dbReference>
<comment type="catalytic activity">
    <reaction evidence="1 5">
        <text>uridine(55) in tRNA = pseudouridine(55) in tRNA</text>
        <dbReference type="Rhea" id="RHEA:42532"/>
        <dbReference type="Rhea" id="RHEA-COMP:10101"/>
        <dbReference type="Rhea" id="RHEA-COMP:10102"/>
        <dbReference type="ChEBI" id="CHEBI:65314"/>
        <dbReference type="ChEBI" id="CHEBI:65315"/>
        <dbReference type="EC" id="5.4.99.25"/>
    </reaction>
</comment>
<reference evidence="9 10" key="1">
    <citation type="submission" date="2017-06" db="EMBL/GenBank/DDBJ databases">
        <authorList>
            <person name="Kim H.J."/>
            <person name="Triplett B.A."/>
        </authorList>
    </citation>
    <scope>NUCLEOTIDE SEQUENCE [LARGE SCALE GENOMIC DNA]</scope>
    <source>
        <strain evidence="9">FRACA_ARgP5</strain>
    </source>
</reference>
<evidence type="ECO:0000256" key="4">
    <source>
        <dbReference type="ARBA" id="ARBA00023235"/>
    </source>
</evidence>
<name>A0A2I2KTW8_9ACTN</name>
<dbReference type="InterPro" id="IPR036974">
    <property type="entry name" value="PUA_sf"/>
</dbReference>
<feature type="domain" description="Pseudouridine synthase II N-terminal" evidence="6">
    <location>
        <begin position="35"/>
        <end position="191"/>
    </location>
</feature>
<dbReference type="GO" id="GO:1990481">
    <property type="term" value="P:mRNA pseudouridine synthesis"/>
    <property type="evidence" value="ECO:0007669"/>
    <property type="project" value="TreeGrafter"/>
</dbReference>
<dbReference type="Pfam" id="PF16198">
    <property type="entry name" value="TruB_C_2"/>
    <property type="match status" value="1"/>
</dbReference>
<evidence type="ECO:0000259" key="8">
    <source>
        <dbReference type="Pfam" id="PF16198"/>
    </source>
</evidence>
<keyword evidence="4 5" id="KW-0413">Isomerase</keyword>
<keyword evidence="3 5" id="KW-0819">tRNA processing</keyword>
<dbReference type="NCBIfam" id="TIGR00431">
    <property type="entry name" value="TruB"/>
    <property type="match status" value="1"/>
</dbReference>
<evidence type="ECO:0000256" key="3">
    <source>
        <dbReference type="ARBA" id="ARBA00022694"/>
    </source>
</evidence>
<dbReference type="InterPro" id="IPR014780">
    <property type="entry name" value="tRNA_psdUridine_synth_TruB"/>
</dbReference>
<dbReference type="AlphaFoldDB" id="A0A2I2KTW8"/>
<sequence length="306" mass="31842">MSPRGRAAPGPQVDGLVVVDKPAGCTSHDVVARARRFLGQRRVGHAGTLDPMATGVLLLGAGRGTRLLGHLALTDKVYDATIRLGRTTTTDDAQGEPVEDRPVDVDPERLAARMAALTGRIDQVPSSVSAVKVDGVRAYARVRAGEEVNLAPRRVTVHRFDLLARRGAHGAPDPAGTDLDVTVHCSSGTYIRALARDLGAALGCGAHLTALRRTVVGPFALADAVSLDTFEQRGRAAVTPLGEAVAAGFARRDVDAGPALDVAHGRRLEPVGRAGTYGVFGPDGAVLALVEETADTVRSLVVFAPA</sequence>
<dbReference type="Pfam" id="PF01509">
    <property type="entry name" value="TruB_N"/>
    <property type="match status" value="1"/>
</dbReference>
<gene>
    <name evidence="5 9" type="primary">truB</name>
    <name evidence="9" type="ORF">FRACA_30103</name>
</gene>
<dbReference type="Proteomes" id="UP000234331">
    <property type="component" value="Unassembled WGS sequence"/>
</dbReference>
<organism evidence="9 10">
    <name type="scientific">Frankia canadensis</name>
    <dbReference type="NCBI Taxonomy" id="1836972"/>
    <lineage>
        <taxon>Bacteria</taxon>
        <taxon>Bacillati</taxon>
        <taxon>Actinomycetota</taxon>
        <taxon>Actinomycetes</taxon>
        <taxon>Frankiales</taxon>
        <taxon>Frankiaceae</taxon>
        <taxon>Frankia</taxon>
    </lineage>
</organism>
<dbReference type="Gene3D" id="3.30.2350.10">
    <property type="entry name" value="Pseudouridine synthase"/>
    <property type="match status" value="1"/>
</dbReference>
<evidence type="ECO:0000256" key="5">
    <source>
        <dbReference type="HAMAP-Rule" id="MF_01080"/>
    </source>
</evidence>
<feature type="domain" description="tRNA pseudouridine synthase II TruB subfamily 2 C-terminal" evidence="7">
    <location>
        <begin position="249"/>
        <end position="303"/>
    </location>
</feature>
<proteinExistence type="inferred from homology"/>
<dbReference type="Pfam" id="PF09142">
    <property type="entry name" value="TruB_C"/>
    <property type="match status" value="1"/>
</dbReference>
<dbReference type="SUPFAM" id="SSF55120">
    <property type="entry name" value="Pseudouridine synthase"/>
    <property type="match status" value="1"/>
</dbReference>
<evidence type="ECO:0000259" key="7">
    <source>
        <dbReference type="Pfam" id="PF09142"/>
    </source>
</evidence>
<dbReference type="InterPro" id="IPR020103">
    <property type="entry name" value="PsdUridine_synth_cat_dom_sf"/>
</dbReference>
<keyword evidence="10" id="KW-1185">Reference proteome</keyword>
<comment type="function">
    <text evidence="5">Responsible for synthesis of pseudouridine from uracil-55 in the psi GC loop of transfer RNAs.</text>
</comment>
<protein>
    <recommendedName>
        <fullName evidence="5">tRNA pseudouridine synthase B</fullName>
        <ecNumber evidence="5">5.4.99.25</ecNumber>
    </recommendedName>
    <alternativeName>
        <fullName evidence="5">tRNA pseudouridine(55) synthase</fullName>
        <shortName evidence="5">Psi55 synthase</shortName>
    </alternativeName>
    <alternativeName>
        <fullName evidence="5">tRNA pseudouridylate synthase</fullName>
    </alternativeName>
    <alternativeName>
        <fullName evidence="5">tRNA-uridine isomerase</fullName>
    </alternativeName>
</protein>
<dbReference type="EMBL" id="FZMO01000223">
    <property type="protein sequence ID" value="SNQ49100.1"/>
    <property type="molecule type" value="Genomic_DNA"/>
</dbReference>
<dbReference type="InterPro" id="IPR015225">
    <property type="entry name" value="tRNA_psdUridine_synth_fam2_C"/>
</dbReference>
<dbReference type="PANTHER" id="PTHR13767">
    <property type="entry name" value="TRNA-PSEUDOURIDINE SYNTHASE"/>
    <property type="match status" value="1"/>
</dbReference>
<evidence type="ECO:0000259" key="6">
    <source>
        <dbReference type="Pfam" id="PF01509"/>
    </source>
</evidence>
<evidence type="ECO:0000256" key="2">
    <source>
        <dbReference type="ARBA" id="ARBA00005642"/>
    </source>
</evidence>
<feature type="domain" description="tRNA pseudouridylate synthase B C-terminal" evidence="8">
    <location>
        <begin position="192"/>
        <end position="232"/>
    </location>
</feature>
<comment type="similarity">
    <text evidence="2 5">Belongs to the pseudouridine synthase TruB family. Type 1 subfamily.</text>
</comment>
<dbReference type="InterPro" id="IPR015947">
    <property type="entry name" value="PUA-like_sf"/>
</dbReference>
<dbReference type="RefSeq" id="WP_101832644.1">
    <property type="nucleotide sequence ID" value="NZ_FZMO01000223.1"/>
</dbReference>
<dbReference type="GO" id="GO:0031119">
    <property type="term" value="P:tRNA pseudouridine synthesis"/>
    <property type="evidence" value="ECO:0007669"/>
    <property type="project" value="UniProtKB-UniRule"/>
</dbReference>
<evidence type="ECO:0000313" key="10">
    <source>
        <dbReference type="Proteomes" id="UP000234331"/>
    </source>
</evidence>
<evidence type="ECO:0000256" key="1">
    <source>
        <dbReference type="ARBA" id="ARBA00000385"/>
    </source>
</evidence>
<dbReference type="GO" id="GO:0160148">
    <property type="term" value="F:tRNA pseudouridine(55) synthase activity"/>
    <property type="evidence" value="ECO:0007669"/>
    <property type="project" value="UniProtKB-EC"/>
</dbReference>
<evidence type="ECO:0000313" key="9">
    <source>
        <dbReference type="EMBL" id="SNQ49100.1"/>
    </source>
</evidence>
<dbReference type="PANTHER" id="PTHR13767:SF2">
    <property type="entry name" value="PSEUDOURIDYLATE SYNTHASE TRUB1"/>
    <property type="match status" value="1"/>
</dbReference>
<dbReference type="GO" id="GO:0003723">
    <property type="term" value="F:RNA binding"/>
    <property type="evidence" value="ECO:0007669"/>
    <property type="project" value="InterPro"/>
</dbReference>
<dbReference type="SUPFAM" id="SSF88697">
    <property type="entry name" value="PUA domain-like"/>
    <property type="match status" value="1"/>
</dbReference>